<reference evidence="8" key="1">
    <citation type="submission" date="2023-07" db="EMBL/GenBank/DDBJ databases">
        <title>draft genome sequence of fig (Ficus carica).</title>
        <authorList>
            <person name="Takahashi T."/>
            <person name="Nishimura K."/>
        </authorList>
    </citation>
    <scope>NUCLEOTIDE SEQUENCE</scope>
</reference>
<keyword evidence="3 6" id="KW-1133">Transmembrane helix</keyword>
<comment type="caution">
    <text evidence="8">The sequence shown here is derived from an EMBL/GenBank/DDBJ whole genome shotgun (WGS) entry which is preliminary data.</text>
</comment>
<dbReference type="PANTHER" id="PTHR31234">
    <property type="entry name" value="LATE EMBRYOGENESIS ABUNDANT (LEA) HYDROXYPROLINE-RICH GLYCOPROTEIN FAMILY"/>
    <property type="match status" value="1"/>
</dbReference>
<gene>
    <name evidence="8" type="ORF">TIFTF001_030260</name>
</gene>
<dbReference type="Proteomes" id="UP001187192">
    <property type="component" value="Unassembled WGS sequence"/>
</dbReference>
<feature type="compositionally biased region" description="Pro residues" evidence="5">
    <location>
        <begin position="12"/>
        <end position="35"/>
    </location>
</feature>
<dbReference type="InterPro" id="IPR044839">
    <property type="entry name" value="NDR1-like"/>
</dbReference>
<evidence type="ECO:0000259" key="7">
    <source>
        <dbReference type="Pfam" id="PF03168"/>
    </source>
</evidence>
<dbReference type="Pfam" id="PF03168">
    <property type="entry name" value="LEA_2"/>
    <property type="match status" value="1"/>
</dbReference>
<evidence type="ECO:0000256" key="1">
    <source>
        <dbReference type="ARBA" id="ARBA00004167"/>
    </source>
</evidence>
<organism evidence="8 9">
    <name type="scientific">Ficus carica</name>
    <name type="common">Common fig</name>
    <dbReference type="NCBI Taxonomy" id="3494"/>
    <lineage>
        <taxon>Eukaryota</taxon>
        <taxon>Viridiplantae</taxon>
        <taxon>Streptophyta</taxon>
        <taxon>Embryophyta</taxon>
        <taxon>Tracheophyta</taxon>
        <taxon>Spermatophyta</taxon>
        <taxon>Magnoliopsida</taxon>
        <taxon>eudicotyledons</taxon>
        <taxon>Gunneridae</taxon>
        <taxon>Pentapetalae</taxon>
        <taxon>rosids</taxon>
        <taxon>fabids</taxon>
        <taxon>Rosales</taxon>
        <taxon>Moraceae</taxon>
        <taxon>Ficeae</taxon>
        <taxon>Ficus</taxon>
    </lineage>
</organism>
<evidence type="ECO:0000256" key="5">
    <source>
        <dbReference type="SAM" id="MobiDB-lite"/>
    </source>
</evidence>
<evidence type="ECO:0000256" key="2">
    <source>
        <dbReference type="ARBA" id="ARBA00022692"/>
    </source>
</evidence>
<dbReference type="EMBL" id="BTGU01000107">
    <property type="protein sequence ID" value="GMN61171.1"/>
    <property type="molecule type" value="Genomic_DNA"/>
</dbReference>
<protein>
    <recommendedName>
        <fullName evidence="7">Late embryogenesis abundant protein LEA-2 subgroup domain-containing protein</fullName>
    </recommendedName>
</protein>
<keyword evidence="4 6" id="KW-0472">Membrane</keyword>
<evidence type="ECO:0000256" key="4">
    <source>
        <dbReference type="ARBA" id="ARBA00023136"/>
    </source>
</evidence>
<sequence>MADPSRPVTGYPAPPSSSYPQPNGYPYPAPPPPPHQPPPPNYAYAYNYDPSAAAASRAAFLRRILAAMIAFFIISASVVFIVWLVLRPRLPKFWVDSFALNNLNTSSQTLSGDWAVGFSVYNPNKKMSIVYDEINSGIVYKSAFLSETRIAPFDQGKRDRTVVNATFSARNSYVEDWVVRGISDDRARGTVNFHVRVWARVGFRTGGWRLRRRLLRVLCENVGIGISSNSGSGKLVGGPKECRVGI</sequence>
<dbReference type="InterPro" id="IPR004864">
    <property type="entry name" value="LEA_2"/>
</dbReference>
<keyword evidence="2 6" id="KW-0812">Transmembrane</keyword>
<feature type="region of interest" description="Disordered" evidence="5">
    <location>
        <begin position="1"/>
        <end position="35"/>
    </location>
</feature>
<evidence type="ECO:0000256" key="6">
    <source>
        <dbReference type="SAM" id="Phobius"/>
    </source>
</evidence>
<dbReference type="PANTHER" id="PTHR31234:SF55">
    <property type="entry name" value="LATE EMBRYOGENESIS ABUNDANT (LEA) HYDROXYPROLINE-RICH GLYCOPROTEIN FAMILY"/>
    <property type="match status" value="1"/>
</dbReference>
<proteinExistence type="predicted"/>
<dbReference type="GO" id="GO:0005886">
    <property type="term" value="C:plasma membrane"/>
    <property type="evidence" value="ECO:0007669"/>
    <property type="project" value="TreeGrafter"/>
</dbReference>
<feature type="transmembrane region" description="Helical" evidence="6">
    <location>
        <begin position="64"/>
        <end position="86"/>
    </location>
</feature>
<accession>A0AA88DTV1</accession>
<dbReference type="AlphaFoldDB" id="A0AA88DTV1"/>
<evidence type="ECO:0000313" key="8">
    <source>
        <dbReference type="EMBL" id="GMN61171.1"/>
    </source>
</evidence>
<name>A0AA88DTV1_FICCA</name>
<comment type="subcellular location">
    <subcellularLocation>
        <location evidence="1">Membrane</location>
        <topology evidence="1">Single-pass membrane protein</topology>
    </subcellularLocation>
</comment>
<feature type="domain" description="Late embryogenesis abundant protein LEA-2 subgroup" evidence="7">
    <location>
        <begin position="118"/>
        <end position="214"/>
    </location>
</feature>
<dbReference type="GO" id="GO:0098542">
    <property type="term" value="P:defense response to other organism"/>
    <property type="evidence" value="ECO:0007669"/>
    <property type="project" value="InterPro"/>
</dbReference>
<keyword evidence="9" id="KW-1185">Reference proteome</keyword>
<evidence type="ECO:0000313" key="9">
    <source>
        <dbReference type="Proteomes" id="UP001187192"/>
    </source>
</evidence>
<dbReference type="Gramene" id="FCD_00028010-RA">
    <property type="protein sequence ID" value="FCD_00028010-RA:cds"/>
    <property type="gene ID" value="FCD_00028010"/>
</dbReference>
<evidence type="ECO:0000256" key="3">
    <source>
        <dbReference type="ARBA" id="ARBA00022989"/>
    </source>
</evidence>